<dbReference type="PANTHER" id="PTHR43280:SF28">
    <property type="entry name" value="HTH-TYPE TRANSCRIPTIONAL ACTIVATOR RHAS"/>
    <property type="match status" value="1"/>
</dbReference>
<dbReference type="Proteomes" id="UP000426246">
    <property type="component" value="Chromosome"/>
</dbReference>
<keyword evidence="4" id="KW-1133">Transmembrane helix</keyword>
<dbReference type="Pfam" id="PF12833">
    <property type="entry name" value="HTH_18"/>
    <property type="match status" value="1"/>
</dbReference>
<evidence type="ECO:0000259" key="5">
    <source>
        <dbReference type="PROSITE" id="PS01124"/>
    </source>
</evidence>
<dbReference type="InterPro" id="IPR020449">
    <property type="entry name" value="Tscrpt_reg_AraC-type_HTH"/>
</dbReference>
<evidence type="ECO:0000256" key="4">
    <source>
        <dbReference type="SAM" id="Phobius"/>
    </source>
</evidence>
<dbReference type="AlphaFoldDB" id="A0A6B8RHV5"/>
<dbReference type="Pfam" id="PF17853">
    <property type="entry name" value="GGDEF_2"/>
    <property type="match status" value="1"/>
</dbReference>
<evidence type="ECO:0000256" key="2">
    <source>
        <dbReference type="ARBA" id="ARBA00023125"/>
    </source>
</evidence>
<proteinExistence type="predicted"/>
<evidence type="ECO:0000313" key="7">
    <source>
        <dbReference type="Proteomes" id="UP000426246"/>
    </source>
</evidence>
<organism evidence="6 7">
    <name type="scientific">Paenibacillus psychroresistens</name>
    <dbReference type="NCBI Taxonomy" id="1778678"/>
    <lineage>
        <taxon>Bacteria</taxon>
        <taxon>Bacillati</taxon>
        <taxon>Bacillota</taxon>
        <taxon>Bacilli</taxon>
        <taxon>Bacillales</taxon>
        <taxon>Paenibacillaceae</taxon>
        <taxon>Paenibacillus</taxon>
    </lineage>
</organism>
<dbReference type="PROSITE" id="PS00041">
    <property type="entry name" value="HTH_ARAC_FAMILY_1"/>
    <property type="match status" value="1"/>
</dbReference>
<dbReference type="SUPFAM" id="SSF46689">
    <property type="entry name" value="Homeodomain-like"/>
    <property type="match status" value="1"/>
</dbReference>
<dbReference type="PRINTS" id="PR00032">
    <property type="entry name" value="HTHARAC"/>
</dbReference>
<keyword evidence="4" id="KW-0472">Membrane</keyword>
<dbReference type="InterPro" id="IPR018060">
    <property type="entry name" value="HTH_AraC"/>
</dbReference>
<keyword evidence="4" id="KW-0812">Transmembrane</keyword>
<protein>
    <submittedName>
        <fullName evidence="6">AraC family transcriptional regulator</fullName>
    </submittedName>
</protein>
<dbReference type="GO" id="GO:0043565">
    <property type="term" value="F:sequence-specific DNA binding"/>
    <property type="evidence" value="ECO:0007669"/>
    <property type="project" value="InterPro"/>
</dbReference>
<dbReference type="RefSeq" id="WP_155701079.1">
    <property type="nucleotide sequence ID" value="NZ_CP034235.1"/>
</dbReference>
<feature type="transmembrane region" description="Helical" evidence="4">
    <location>
        <begin position="12"/>
        <end position="34"/>
    </location>
</feature>
<dbReference type="InterPro" id="IPR009057">
    <property type="entry name" value="Homeodomain-like_sf"/>
</dbReference>
<dbReference type="PROSITE" id="PS01124">
    <property type="entry name" value="HTH_ARAC_FAMILY_2"/>
    <property type="match status" value="1"/>
</dbReference>
<keyword evidence="7" id="KW-1185">Reference proteome</keyword>
<keyword evidence="1" id="KW-0805">Transcription regulation</keyword>
<name>A0A6B8RHV5_9BACL</name>
<feature type="transmembrane region" description="Helical" evidence="4">
    <location>
        <begin position="305"/>
        <end position="326"/>
    </location>
</feature>
<dbReference type="EMBL" id="CP034235">
    <property type="protein sequence ID" value="QGQ96041.1"/>
    <property type="molecule type" value="Genomic_DNA"/>
</dbReference>
<feature type="domain" description="HTH araC/xylS-type" evidence="5">
    <location>
        <begin position="673"/>
        <end position="772"/>
    </location>
</feature>
<dbReference type="GO" id="GO:0003700">
    <property type="term" value="F:DNA-binding transcription factor activity"/>
    <property type="evidence" value="ECO:0007669"/>
    <property type="project" value="InterPro"/>
</dbReference>
<accession>A0A6B8RHV5</accession>
<gene>
    <name evidence="6" type="ORF">EHS13_14730</name>
</gene>
<dbReference type="OrthoDB" id="368621at2"/>
<evidence type="ECO:0000313" key="6">
    <source>
        <dbReference type="EMBL" id="QGQ96041.1"/>
    </source>
</evidence>
<sequence>MHRKWASFSPVYQRFLISYLIVLIIPLIAGYAAYRSSIDVAESSSIENSIMNLNLSKQILEQRLMEVRGFTKQLAINEELNQLIVDPKPFDPNNVYGVRRMQRNLANYSNTNDYLSNFFIYIKNYNLIITPSSVFVRPEHFYELNQFADMSFSNWKTNLLNKTHFNEIIPLRTYTRNDGNTAPRKSSSITFLQSLPINSFSNPQAMVSVVINEAKIGETLNKIVQQYGGWARITDNNGETIYSNGFEETGLNPTSEIPTGLAGDTSRFVNGKLLISIRSDLNGWLYTAGLPKEAFMDKARMIKRVTSTLLITASILGLLIGLLLAYRSSKPIHRLLTVFREQDYPNSSNSSNSNNEYDFLAGNITNLIVNNKLLEKELNDQLPLLRDAFIKRLLVGEFYSLREIEAVSSQIDIVVRGDQGYVALLKINGYGGMDSEDILQELSVARLIIKQALLEMDSDLLVTDLGSDKIAVVFPQVNEASIDIIHSSEAGLLKLLNSIYTQYLLSISIGMGSKYSVLYDMSRSFNEAQNALEYGLYIGADGITHYQDTIHETAMYYYPIEYEQRLLNTLKAGEYEEGRRIMALLFSRNFEERDLSYEMTQQFIIELKGTLLKSIEQRIFHNEALAEKIKNHVVHVHPMEGVAQHRLIFETFIREICDDIVKKESDIRNETVYAVFRHIKEHYPDPELTLYRIAEMVGKPEKYISQLFKEQTGEHLSEYLELVRIKKAAELLLENQLTIDEISLNVGYNSAHSFRRAFKRIKGISPSSFRQTLD</sequence>
<dbReference type="InterPro" id="IPR018062">
    <property type="entry name" value="HTH_AraC-typ_CS"/>
</dbReference>
<keyword evidence="3" id="KW-0804">Transcription</keyword>
<dbReference type="SMART" id="SM00342">
    <property type="entry name" value="HTH_ARAC"/>
    <property type="match status" value="1"/>
</dbReference>
<dbReference type="Gene3D" id="1.10.10.60">
    <property type="entry name" value="Homeodomain-like"/>
    <property type="match status" value="2"/>
</dbReference>
<dbReference type="PANTHER" id="PTHR43280">
    <property type="entry name" value="ARAC-FAMILY TRANSCRIPTIONAL REGULATOR"/>
    <property type="match status" value="1"/>
</dbReference>
<dbReference type="KEGG" id="ppsc:EHS13_14730"/>
<reference evidence="7" key="1">
    <citation type="submission" date="2018-11" db="EMBL/GenBank/DDBJ databases">
        <title>Complete genome sequence of Paenibacillus sp. ML311-T8.</title>
        <authorList>
            <person name="Nam Y.-D."/>
            <person name="Kang J."/>
            <person name="Chung W.-H."/>
            <person name="Park Y.S."/>
        </authorList>
    </citation>
    <scope>NUCLEOTIDE SEQUENCE [LARGE SCALE GENOMIC DNA]</scope>
    <source>
        <strain evidence="7">ML311-T8</strain>
    </source>
</reference>
<dbReference type="InterPro" id="IPR041522">
    <property type="entry name" value="CdaR_GGDEF"/>
</dbReference>
<keyword evidence="2" id="KW-0238">DNA-binding</keyword>
<evidence type="ECO:0000256" key="3">
    <source>
        <dbReference type="ARBA" id="ARBA00023163"/>
    </source>
</evidence>
<evidence type="ECO:0000256" key="1">
    <source>
        <dbReference type="ARBA" id="ARBA00023015"/>
    </source>
</evidence>